<accession>A0AB33VIY8</accession>
<feature type="transmembrane region" description="Helical" evidence="15">
    <location>
        <begin position="315"/>
        <end position="333"/>
    </location>
</feature>
<evidence type="ECO:0000256" key="8">
    <source>
        <dbReference type="ARBA" id="ARBA00022989"/>
    </source>
</evidence>
<dbReference type="Pfam" id="PF03706">
    <property type="entry name" value="LPG_synthase_TM"/>
    <property type="match status" value="1"/>
</dbReference>
<evidence type="ECO:0000256" key="2">
    <source>
        <dbReference type="ARBA" id="ARBA00008627"/>
    </source>
</evidence>
<comment type="similarity">
    <text evidence="2">Belongs to the LPG synthase family.</text>
</comment>
<feature type="transmembrane region" description="Helical" evidence="15">
    <location>
        <begin position="469"/>
        <end position="486"/>
    </location>
</feature>
<reference evidence="17 18" key="1">
    <citation type="journal article" date="2006" name="Mol. Plant Microbe Interact.">
        <title>Identification of open reading frames unique to a select agent: Ralstonia solanacearum race 3 biovar 2.</title>
        <authorList>
            <person name="Gabriel D.W."/>
            <person name="Allen C."/>
            <person name="Schell M."/>
            <person name="Denny T.P."/>
            <person name="Greenberg J.T."/>
            <person name="Duan Y.P."/>
            <person name="Flores-Cruz Z."/>
            <person name="Huang Q."/>
            <person name="Clifford J.M."/>
            <person name="Presting G."/>
            <person name="Gonzalez E.T."/>
            <person name="Reddy J."/>
            <person name="Elphinstone J."/>
            <person name="Swanson J."/>
            <person name="Yao J."/>
            <person name="Mulholland V."/>
            <person name="Liu L."/>
            <person name="Farmerie W."/>
            <person name="Patnaikuni M."/>
            <person name="Balogh B."/>
            <person name="Norman D."/>
            <person name="Alvarez A."/>
            <person name="Castillo J.A."/>
            <person name="Jones J."/>
            <person name="Saddler G."/>
            <person name="Walunas T."/>
            <person name="Zhukov A."/>
            <person name="Mikhailova N."/>
        </authorList>
    </citation>
    <scope>NUCLEOTIDE SEQUENCE [LARGE SCALE GENOMIC DNA]</scope>
    <source>
        <strain evidence="17 18">UW551</strain>
    </source>
</reference>
<evidence type="ECO:0000256" key="10">
    <source>
        <dbReference type="ARBA" id="ARBA00023136"/>
    </source>
</evidence>
<evidence type="ECO:0000256" key="11">
    <source>
        <dbReference type="ARBA" id="ARBA00023251"/>
    </source>
</evidence>
<keyword evidence="7 15" id="KW-0812">Transmembrane</keyword>
<evidence type="ECO:0000256" key="13">
    <source>
        <dbReference type="ARBA" id="ARBA00047540"/>
    </source>
</evidence>
<proteinExistence type="inferred from homology"/>
<dbReference type="EMBL" id="AAKL01000001">
    <property type="protein sequence ID" value="EAP74769.1"/>
    <property type="molecule type" value="Genomic_DNA"/>
</dbReference>
<feature type="transmembrane region" description="Helical" evidence="15">
    <location>
        <begin position="407"/>
        <end position="427"/>
    </location>
</feature>
<dbReference type="InterPro" id="IPR051211">
    <property type="entry name" value="PG_lysyltransferase"/>
</dbReference>
<comment type="caution">
    <text evidence="17">The sequence shown here is derived from an EMBL/GenBank/DDBJ whole genome shotgun (WGS) entry which is preliminary data.</text>
</comment>
<evidence type="ECO:0000256" key="3">
    <source>
        <dbReference type="ARBA" id="ARBA00012014"/>
    </source>
</evidence>
<keyword evidence="10 15" id="KW-0472">Membrane</keyword>
<evidence type="ECO:0000256" key="12">
    <source>
        <dbReference type="ARBA" id="ARBA00031899"/>
    </source>
</evidence>
<dbReference type="AlphaFoldDB" id="A0AB33VIY8"/>
<sequence length="930" mass="99913">MGGCPVHSPARGSRVVLVPVTRSRRPSLDRARNRSQRDYVFNMPDAASHDASPKPEPERQRGPAATPGAEPEPSAAGPAEGARSDSGPGLGAWAMIGVVLVLGALVFDSLYALLDHVHYADMVAALQATPARQLWLAILATALSYVALTGYDASGLRYVGARVPPGTVATTSFIAYALGNTIGLGSLTAGSVRARLYTAAGLDAASVTAAVAFDASALGVSTTAFGAVGLLWGAPHIAALTHLPASLLEALALLVLAGVVLLLALCLRRRHVTLFGRWEIRLPPPGLAAQQFVISAADLSAAAAALWVLLPPGVVELPTFVAFYALAMTLGVLSQSPGGLGVFEAVILLGCSGHASPAQVLAALLYYRAIYFLLPLVVAAAMLAMLELRSGAGAPFARAAVKLSPGLLAALTMVAGVMLLVSGVTPATDEAEDLLRMHVPLFVVEASHMIGSVAGLIMLFVARGLLHRLDAAWWAALVLSLLTGVLALPKGIAVSEMTVLVTLAVLLVLSRRQFDRPSSLFSQRLEPGWLIAMACVFAACVWILFFAYREVAYANQLWWQFTFDGDAPRSIRALMAVAITGLGFGLWQLFRREPGATACPSTAELDRAAEIIRQQPAADATLALMGDKSLMFSPSGNAFIMYAKQGRSWVALSDPVGAQQEWPELIWRFIELADAHGGRAAFYKTRPQTLPLYLDAGLRAYKLGEEAYVSLPEFSLKGSRRANLRHGVTRGEREGLSFEIVPVEDVPAALSELREISDEWLRNQNAREKAFSLGAFEDRYVLSQPVAVVRREGRILAFATLMCPDVLRIEASVDLMRYRTSVPPGTMDFLFGKLILHFQATGYQRFGLGMAPMSGMVEHQLAPRWHRFGRMMFRHGARFYNFRGLRSFKDKFEPVWEPRYLLARGGLAPLFTLTDVAALIGGGLKGVISK</sequence>
<feature type="compositionally biased region" description="Basic and acidic residues" evidence="14">
    <location>
        <begin position="26"/>
        <end position="37"/>
    </location>
</feature>
<feature type="transmembrane region" description="Helical" evidence="15">
    <location>
        <begin position="365"/>
        <end position="386"/>
    </location>
</feature>
<evidence type="ECO:0000256" key="9">
    <source>
        <dbReference type="ARBA" id="ARBA00023098"/>
    </source>
</evidence>
<feature type="transmembrane region" description="Helical" evidence="15">
    <location>
        <begin position="569"/>
        <end position="587"/>
    </location>
</feature>
<dbReference type="GO" id="GO:0005886">
    <property type="term" value="C:plasma membrane"/>
    <property type="evidence" value="ECO:0007669"/>
    <property type="project" value="UniProtKB-SubCell"/>
</dbReference>
<feature type="transmembrane region" description="Helical" evidence="15">
    <location>
        <begin position="245"/>
        <end position="267"/>
    </location>
</feature>
<evidence type="ECO:0000256" key="15">
    <source>
        <dbReference type="SAM" id="Phobius"/>
    </source>
</evidence>
<feature type="transmembrane region" description="Helical" evidence="15">
    <location>
        <begin position="90"/>
        <end position="114"/>
    </location>
</feature>
<feature type="compositionally biased region" description="Low complexity" evidence="14">
    <location>
        <begin position="62"/>
        <end position="81"/>
    </location>
</feature>
<keyword evidence="6" id="KW-0808">Transferase</keyword>
<comment type="subcellular location">
    <subcellularLocation>
        <location evidence="1">Cell membrane</location>
        <topology evidence="1">Multi-pass membrane protein</topology>
    </subcellularLocation>
</comment>
<dbReference type="InterPro" id="IPR022791">
    <property type="entry name" value="L-PG_synthase/AglD"/>
</dbReference>
<feature type="transmembrane region" description="Helical" evidence="15">
    <location>
        <begin position="134"/>
        <end position="153"/>
    </location>
</feature>
<dbReference type="NCBIfam" id="NF033480">
    <property type="entry name" value="bifunc_MprF"/>
    <property type="match status" value="1"/>
</dbReference>
<dbReference type="InterPro" id="IPR016181">
    <property type="entry name" value="Acyl_CoA_acyltransferase"/>
</dbReference>
<dbReference type="Proteomes" id="UP000005933">
    <property type="component" value="Unassembled WGS sequence"/>
</dbReference>
<evidence type="ECO:0000256" key="4">
    <source>
        <dbReference type="ARBA" id="ARBA00021546"/>
    </source>
</evidence>
<evidence type="ECO:0000313" key="17">
    <source>
        <dbReference type="EMBL" id="EAP74769.1"/>
    </source>
</evidence>
<feature type="transmembrane region" description="Helical" evidence="15">
    <location>
        <begin position="529"/>
        <end position="549"/>
    </location>
</feature>
<feature type="transmembrane region" description="Helical" evidence="15">
    <location>
        <begin position="204"/>
        <end position="233"/>
    </location>
</feature>
<dbReference type="SUPFAM" id="SSF55729">
    <property type="entry name" value="Acyl-CoA N-acyltransferases (Nat)"/>
    <property type="match status" value="1"/>
</dbReference>
<protein>
    <recommendedName>
        <fullName evidence="4">Phosphatidylglycerol lysyltransferase</fullName>
        <ecNumber evidence="3">2.3.2.3</ecNumber>
    </recommendedName>
    <alternativeName>
        <fullName evidence="12">Lysylphosphatidylglycerol synthase</fullName>
    </alternativeName>
</protein>
<feature type="transmembrane region" description="Helical" evidence="15">
    <location>
        <begin position="492"/>
        <end position="509"/>
    </location>
</feature>
<dbReference type="PANTHER" id="PTHR34697:SF2">
    <property type="entry name" value="PHOSPHATIDYLGLYCEROL LYSYLTRANSFERASE"/>
    <property type="match status" value="1"/>
</dbReference>
<comment type="catalytic activity">
    <reaction evidence="13">
        <text>L-lysyl-tRNA(Lys) + a 1,2-diacyl-sn-glycero-3-phospho-(1'-sn-glycerol) = a 1,2-diacyl-sn-glycero-3-phospho-1'-(3'-O-L-lysyl)-sn-glycerol + tRNA(Lys)</text>
        <dbReference type="Rhea" id="RHEA:10668"/>
        <dbReference type="Rhea" id="RHEA-COMP:9696"/>
        <dbReference type="Rhea" id="RHEA-COMP:9697"/>
        <dbReference type="ChEBI" id="CHEBI:64716"/>
        <dbReference type="ChEBI" id="CHEBI:75792"/>
        <dbReference type="ChEBI" id="CHEBI:78442"/>
        <dbReference type="ChEBI" id="CHEBI:78529"/>
        <dbReference type="EC" id="2.3.2.3"/>
    </reaction>
</comment>
<feature type="transmembrane region" description="Helical" evidence="15">
    <location>
        <begin position="340"/>
        <end position="359"/>
    </location>
</feature>
<evidence type="ECO:0000256" key="14">
    <source>
        <dbReference type="SAM" id="MobiDB-lite"/>
    </source>
</evidence>
<evidence type="ECO:0000259" key="16">
    <source>
        <dbReference type="Pfam" id="PF09924"/>
    </source>
</evidence>
<keyword evidence="8 15" id="KW-1133">Transmembrane helix</keyword>
<evidence type="ECO:0000256" key="5">
    <source>
        <dbReference type="ARBA" id="ARBA00022475"/>
    </source>
</evidence>
<dbReference type="EC" id="2.3.2.3" evidence="3"/>
<feature type="domain" description="Phosphatidylglycerol lysyltransferase C-terminal" evidence="16">
    <location>
        <begin position="613"/>
        <end position="902"/>
    </location>
</feature>
<dbReference type="InterPro" id="IPR024320">
    <property type="entry name" value="LPG_synthase_C"/>
</dbReference>
<keyword evidence="11" id="KW-0046">Antibiotic resistance</keyword>
<keyword evidence="5" id="KW-1003">Cell membrane</keyword>
<dbReference type="GO" id="GO:0055091">
    <property type="term" value="P:phospholipid homeostasis"/>
    <property type="evidence" value="ECO:0007669"/>
    <property type="project" value="TreeGrafter"/>
</dbReference>
<dbReference type="Pfam" id="PF09924">
    <property type="entry name" value="LPG_synthase_C"/>
    <property type="match status" value="1"/>
</dbReference>
<feature type="region of interest" description="Disordered" evidence="14">
    <location>
        <begin position="1"/>
        <end position="84"/>
    </location>
</feature>
<dbReference type="GO" id="GO:0006629">
    <property type="term" value="P:lipid metabolic process"/>
    <property type="evidence" value="ECO:0007669"/>
    <property type="project" value="UniProtKB-KW"/>
</dbReference>
<dbReference type="GO" id="GO:0050071">
    <property type="term" value="F:phosphatidylglycerol lysyltransferase activity"/>
    <property type="evidence" value="ECO:0007669"/>
    <property type="project" value="UniProtKB-EC"/>
</dbReference>
<evidence type="ECO:0000256" key="6">
    <source>
        <dbReference type="ARBA" id="ARBA00022679"/>
    </source>
</evidence>
<evidence type="ECO:0000313" key="18">
    <source>
        <dbReference type="Proteomes" id="UP000005933"/>
    </source>
</evidence>
<name>A0AB33VIY8_RALSU</name>
<feature type="compositionally biased region" description="Basic and acidic residues" evidence="14">
    <location>
        <begin position="47"/>
        <end position="61"/>
    </location>
</feature>
<feature type="transmembrane region" description="Helical" evidence="15">
    <location>
        <begin position="439"/>
        <end position="462"/>
    </location>
</feature>
<keyword evidence="9" id="KW-0443">Lipid metabolism</keyword>
<dbReference type="PANTHER" id="PTHR34697">
    <property type="entry name" value="PHOSPHATIDYLGLYCEROL LYSYLTRANSFERASE"/>
    <property type="match status" value="1"/>
</dbReference>
<dbReference type="GO" id="GO:0046677">
    <property type="term" value="P:response to antibiotic"/>
    <property type="evidence" value="ECO:0007669"/>
    <property type="project" value="UniProtKB-KW"/>
</dbReference>
<evidence type="ECO:0000256" key="7">
    <source>
        <dbReference type="ARBA" id="ARBA00022692"/>
    </source>
</evidence>
<feature type="transmembrane region" description="Helical" evidence="15">
    <location>
        <begin position="173"/>
        <end position="192"/>
    </location>
</feature>
<gene>
    <name evidence="17" type="ORF">RRSL_04631</name>
</gene>
<evidence type="ECO:0000256" key="1">
    <source>
        <dbReference type="ARBA" id="ARBA00004651"/>
    </source>
</evidence>
<organism evidence="17 18">
    <name type="scientific">Ralstonia solanacearum (strain UW551)</name>
    <dbReference type="NCBI Taxonomy" id="342110"/>
    <lineage>
        <taxon>Bacteria</taxon>
        <taxon>Pseudomonadati</taxon>
        <taxon>Pseudomonadota</taxon>
        <taxon>Betaproteobacteria</taxon>
        <taxon>Burkholderiales</taxon>
        <taxon>Burkholderiaceae</taxon>
        <taxon>Ralstonia</taxon>
        <taxon>Ralstonia solanacearum species complex</taxon>
    </lineage>
</organism>